<keyword evidence="2" id="KW-1185">Reference proteome</keyword>
<evidence type="ECO:0000313" key="2">
    <source>
        <dbReference type="Proteomes" id="UP000729402"/>
    </source>
</evidence>
<dbReference type="AlphaFoldDB" id="A0A8J5RVQ4"/>
<sequence>MLLAVTPLPRPLTTPPVTSTYFMAASSSVLGSARSFARTASEERSWQARYSIFIGYVLGWGSAKRRELERKVGGRGEGRGRSRRAQWLTAEGLAAAAEVTALGTERRAGGGR</sequence>
<proteinExistence type="predicted"/>
<comment type="caution">
    <text evidence="1">The sequence shown here is derived from an EMBL/GenBank/DDBJ whole genome shotgun (WGS) entry which is preliminary data.</text>
</comment>
<dbReference type="EMBL" id="JAAALK010000288">
    <property type="protein sequence ID" value="KAG8052193.1"/>
    <property type="molecule type" value="Genomic_DNA"/>
</dbReference>
<evidence type="ECO:0000313" key="1">
    <source>
        <dbReference type="EMBL" id="KAG8052193.1"/>
    </source>
</evidence>
<name>A0A8J5RVQ4_ZIZPA</name>
<accession>A0A8J5RVQ4</accession>
<reference evidence="1" key="2">
    <citation type="submission" date="2021-02" db="EMBL/GenBank/DDBJ databases">
        <authorList>
            <person name="Kimball J.A."/>
            <person name="Haas M.W."/>
            <person name="Macchietto M."/>
            <person name="Kono T."/>
            <person name="Duquette J."/>
            <person name="Shao M."/>
        </authorList>
    </citation>
    <scope>NUCLEOTIDE SEQUENCE</scope>
    <source>
        <tissue evidence="1">Fresh leaf tissue</tissue>
    </source>
</reference>
<dbReference type="Proteomes" id="UP000729402">
    <property type="component" value="Unassembled WGS sequence"/>
</dbReference>
<protein>
    <submittedName>
        <fullName evidence="1">Uncharacterized protein</fullName>
    </submittedName>
</protein>
<gene>
    <name evidence="1" type="ORF">GUJ93_ZPchr0001g31294</name>
</gene>
<reference evidence="1" key="1">
    <citation type="journal article" date="2021" name="bioRxiv">
        <title>Whole Genome Assembly and Annotation of Northern Wild Rice, Zizania palustris L., Supports a Whole Genome Duplication in the Zizania Genus.</title>
        <authorList>
            <person name="Haas M."/>
            <person name="Kono T."/>
            <person name="Macchietto M."/>
            <person name="Millas R."/>
            <person name="McGilp L."/>
            <person name="Shao M."/>
            <person name="Duquette J."/>
            <person name="Hirsch C.N."/>
            <person name="Kimball J."/>
        </authorList>
    </citation>
    <scope>NUCLEOTIDE SEQUENCE</scope>
    <source>
        <tissue evidence="1">Fresh leaf tissue</tissue>
    </source>
</reference>
<organism evidence="1 2">
    <name type="scientific">Zizania palustris</name>
    <name type="common">Northern wild rice</name>
    <dbReference type="NCBI Taxonomy" id="103762"/>
    <lineage>
        <taxon>Eukaryota</taxon>
        <taxon>Viridiplantae</taxon>
        <taxon>Streptophyta</taxon>
        <taxon>Embryophyta</taxon>
        <taxon>Tracheophyta</taxon>
        <taxon>Spermatophyta</taxon>
        <taxon>Magnoliopsida</taxon>
        <taxon>Liliopsida</taxon>
        <taxon>Poales</taxon>
        <taxon>Poaceae</taxon>
        <taxon>BOP clade</taxon>
        <taxon>Oryzoideae</taxon>
        <taxon>Oryzeae</taxon>
        <taxon>Zizaniinae</taxon>
        <taxon>Zizania</taxon>
    </lineage>
</organism>